<dbReference type="EMBL" id="LLXU01000024">
    <property type="protein sequence ID" value="KRG47849.1"/>
    <property type="molecule type" value="Genomic_DNA"/>
</dbReference>
<evidence type="ECO:0000313" key="3">
    <source>
        <dbReference type="Proteomes" id="UP000051802"/>
    </source>
</evidence>
<evidence type="ECO:0008006" key="4">
    <source>
        <dbReference type="Google" id="ProtNLM"/>
    </source>
</evidence>
<feature type="transmembrane region" description="Helical" evidence="1">
    <location>
        <begin position="7"/>
        <end position="30"/>
    </location>
</feature>
<dbReference type="AlphaFoldDB" id="A0A0R0AT50"/>
<keyword evidence="1" id="KW-1133">Transmembrane helix</keyword>
<keyword evidence="3" id="KW-1185">Reference proteome</keyword>
<proteinExistence type="predicted"/>
<dbReference type="PROSITE" id="PS51257">
    <property type="entry name" value="PROKAR_LIPOPROTEIN"/>
    <property type="match status" value="1"/>
</dbReference>
<feature type="transmembrane region" description="Helical" evidence="1">
    <location>
        <begin position="82"/>
        <end position="104"/>
    </location>
</feature>
<sequence length="116" mass="12559">MTVSKSLTSYLLLVGACQIIVGVLALYWALPLFGDPPFLGNGLVKEYIPIRAALSDNASLREALPALRSKLEWLFARHTEGVLVAMFLGATSLALGVISVLIGIRPHVAMVNRRDE</sequence>
<evidence type="ECO:0000313" key="2">
    <source>
        <dbReference type="EMBL" id="KRG47849.1"/>
    </source>
</evidence>
<dbReference type="Proteomes" id="UP000051802">
    <property type="component" value="Unassembled WGS sequence"/>
</dbReference>
<organism evidence="2 3">
    <name type="scientific">Stenotrophomonas panacihumi</name>
    <dbReference type="NCBI Taxonomy" id="676599"/>
    <lineage>
        <taxon>Bacteria</taxon>
        <taxon>Pseudomonadati</taxon>
        <taxon>Pseudomonadota</taxon>
        <taxon>Gammaproteobacteria</taxon>
        <taxon>Lysobacterales</taxon>
        <taxon>Lysobacteraceae</taxon>
        <taxon>Stenotrophomonas</taxon>
    </lineage>
</organism>
<keyword evidence="1" id="KW-0812">Transmembrane</keyword>
<gene>
    <name evidence="2" type="ORF">ARC20_02710</name>
</gene>
<keyword evidence="1" id="KW-0472">Membrane</keyword>
<accession>A0A0R0AT50</accession>
<reference evidence="2 3" key="1">
    <citation type="submission" date="2015-10" db="EMBL/GenBank/DDBJ databases">
        <title>Genome sequencing and analysis of members of genus Stenotrophomonas.</title>
        <authorList>
            <person name="Patil P.P."/>
            <person name="Midha S."/>
            <person name="Patil P.B."/>
        </authorList>
    </citation>
    <scope>NUCLEOTIDE SEQUENCE [LARGE SCALE GENOMIC DNA]</scope>
    <source>
        <strain evidence="2 3">JCM 16536</strain>
    </source>
</reference>
<evidence type="ECO:0000256" key="1">
    <source>
        <dbReference type="SAM" id="Phobius"/>
    </source>
</evidence>
<protein>
    <recommendedName>
        <fullName evidence="4">Transmembrane protein</fullName>
    </recommendedName>
</protein>
<comment type="caution">
    <text evidence="2">The sequence shown here is derived from an EMBL/GenBank/DDBJ whole genome shotgun (WGS) entry which is preliminary data.</text>
</comment>
<name>A0A0R0AT50_9GAMM</name>